<dbReference type="SUPFAM" id="SSF51621">
    <property type="entry name" value="Phosphoenolpyruvate/pyruvate domain"/>
    <property type="match status" value="1"/>
</dbReference>
<dbReference type="Pfam" id="PF13714">
    <property type="entry name" value="PEP_mutase"/>
    <property type="match status" value="1"/>
</dbReference>
<dbReference type="RefSeq" id="WP_168049511.1">
    <property type="nucleotide sequence ID" value="NZ_JAATJR010000003.1"/>
</dbReference>
<name>A0ABX1EY39_9PROT</name>
<sequence length="286" mass="29440">MNATERRQAFRAVLAGSTCVHPASVFDAISGRIAAELGFETAILGGSVASLAVLGAPDHIILTLTEFADLIRRITRAGAPPLLVDADHGYGNALSVMRTVEELETAGVAALTIEDTLLPRPFGPDKPALLSLEEGLGKIRAALAARSDPALVIVARTSALSLTGVADAVARARAYAEAGADGIFITGLTDLAQLDALREATGLPILVGNAKAGLGGAAAFAAHGGRVALQGHATFPAAMQAVHDTLKALRDGTAPKDLRGLPDNAATKRWQRDDQYDAAIKDFLGG</sequence>
<protein>
    <submittedName>
        <fullName evidence="1">Oxaloacetate decarboxylase</fullName>
    </submittedName>
</protein>
<dbReference type="EMBL" id="JAAVTX010000003">
    <property type="protein sequence ID" value="NKE45017.1"/>
    <property type="molecule type" value="Genomic_DNA"/>
</dbReference>
<organism evidence="1 2">
    <name type="scientific">Falsiroseomonas frigidaquae</name>
    <dbReference type="NCBI Taxonomy" id="487318"/>
    <lineage>
        <taxon>Bacteria</taxon>
        <taxon>Pseudomonadati</taxon>
        <taxon>Pseudomonadota</taxon>
        <taxon>Alphaproteobacteria</taxon>
        <taxon>Acetobacterales</taxon>
        <taxon>Roseomonadaceae</taxon>
        <taxon>Falsiroseomonas</taxon>
    </lineage>
</organism>
<dbReference type="InterPro" id="IPR015813">
    <property type="entry name" value="Pyrv/PenolPyrv_kinase-like_dom"/>
</dbReference>
<gene>
    <name evidence="1" type="ORF">HB662_09520</name>
</gene>
<accession>A0ABX1EY39</accession>
<dbReference type="Gene3D" id="3.20.20.60">
    <property type="entry name" value="Phosphoenolpyruvate-binding domains"/>
    <property type="match status" value="1"/>
</dbReference>
<evidence type="ECO:0000313" key="2">
    <source>
        <dbReference type="Proteomes" id="UP000765160"/>
    </source>
</evidence>
<dbReference type="Proteomes" id="UP000765160">
    <property type="component" value="Unassembled WGS sequence"/>
</dbReference>
<dbReference type="InterPro" id="IPR040442">
    <property type="entry name" value="Pyrv_kinase-like_dom_sf"/>
</dbReference>
<dbReference type="PANTHER" id="PTHR42905:SF3">
    <property type="entry name" value="OXALOACETATE DECARBOXYLASE"/>
    <property type="match status" value="1"/>
</dbReference>
<reference evidence="1 2" key="1">
    <citation type="submission" date="2020-03" db="EMBL/GenBank/DDBJ databases">
        <title>Roseomonas selenitidurans sp. nov. isolated from soil.</title>
        <authorList>
            <person name="Liu H."/>
        </authorList>
    </citation>
    <scope>NUCLEOTIDE SEQUENCE [LARGE SCALE GENOMIC DNA]</scope>
    <source>
        <strain evidence="1 2">JCM 15073</strain>
    </source>
</reference>
<evidence type="ECO:0000313" key="1">
    <source>
        <dbReference type="EMBL" id="NKE45017.1"/>
    </source>
</evidence>
<dbReference type="InterPro" id="IPR039556">
    <property type="entry name" value="ICL/PEPM"/>
</dbReference>
<keyword evidence="2" id="KW-1185">Reference proteome</keyword>
<dbReference type="PANTHER" id="PTHR42905">
    <property type="entry name" value="PHOSPHOENOLPYRUVATE CARBOXYLASE"/>
    <property type="match status" value="1"/>
</dbReference>
<dbReference type="CDD" id="cd00377">
    <property type="entry name" value="ICL_PEPM"/>
    <property type="match status" value="1"/>
</dbReference>
<comment type="caution">
    <text evidence="1">The sequence shown here is derived from an EMBL/GenBank/DDBJ whole genome shotgun (WGS) entry which is preliminary data.</text>
</comment>
<proteinExistence type="predicted"/>